<dbReference type="GO" id="GO:0003735">
    <property type="term" value="F:structural constituent of ribosome"/>
    <property type="evidence" value="ECO:0007669"/>
    <property type="project" value="InterPro"/>
</dbReference>
<sequence>MKVVLKVDVKGSGKKGEVLNVSDGYARNYLLPRGLAVEASAQVLNEIKLKQEAKDHHLAVEKQQAEDAKKQLDGKTIKLFAKGGTEGRLFGSVTAKEITEELNKQFKLEIDKRKVSLENDIKAFGTYTVEVKLYAGIAAKIFVMVGEAQ</sequence>
<gene>
    <name evidence="7" type="primary">rplI</name>
    <name evidence="9" type="ORF">SAMN05192585_12033</name>
</gene>
<keyword evidence="4 7" id="KW-0689">Ribosomal protein</keyword>
<comment type="similarity">
    <text evidence="1 7">Belongs to the bacterial ribosomal protein bL9 family.</text>
</comment>
<evidence type="ECO:0000259" key="8">
    <source>
        <dbReference type="PROSITE" id="PS00651"/>
    </source>
</evidence>
<name>A0A1H0BQY2_9FIRM</name>
<evidence type="ECO:0000256" key="4">
    <source>
        <dbReference type="ARBA" id="ARBA00022980"/>
    </source>
</evidence>
<dbReference type="GO" id="GO:0006412">
    <property type="term" value="P:translation"/>
    <property type="evidence" value="ECO:0007669"/>
    <property type="project" value="UniProtKB-UniRule"/>
</dbReference>
<accession>A0A1H0BQY2</accession>
<dbReference type="STRING" id="258515.SAMN05192585_12033"/>
<reference evidence="9 10" key="1">
    <citation type="submission" date="2016-10" db="EMBL/GenBank/DDBJ databases">
        <authorList>
            <person name="de Groot N.N."/>
        </authorList>
    </citation>
    <scope>NUCLEOTIDE SEQUENCE [LARGE SCALE GENOMIC DNA]</scope>
    <source>
        <strain evidence="9 10">CGMCC 1.5012</strain>
    </source>
</reference>
<dbReference type="SUPFAM" id="SSF55658">
    <property type="entry name" value="L9 N-domain-like"/>
    <property type="match status" value="1"/>
</dbReference>
<evidence type="ECO:0000256" key="6">
    <source>
        <dbReference type="ARBA" id="ARBA00035292"/>
    </source>
</evidence>
<proteinExistence type="inferred from homology"/>
<organism evidence="9 10">
    <name type="scientific">Acetanaerobacterium elongatum</name>
    <dbReference type="NCBI Taxonomy" id="258515"/>
    <lineage>
        <taxon>Bacteria</taxon>
        <taxon>Bacillati</taxon>
        <taxon>Bacillota</taxon>
        <taxon>Clostridia</taxon>
        <taxon>Eubacteriales</taxon>
        <taxon>Oscillospiraceae</taxon>
        <taxon>Acetanaerobacterium</taxon>
    </lineage>
</organism>
<dbReference type="InterPro" id="IPR000244">
    <property type="entry name" value="Ribosomal_bL9"/>
</dbReference>
<evidence type="ECO:0000313" key="9">
    <source>
        <dbReference type="EMBL" id="SDN48016.1"/>
    </source>
</evidence>
<keyword evidence="3 7" id="KW-0694">RNA-binding</keyword>
<keyword evidence="2 7" id="KW-0699">rRNA-binding</keyword>
<dbReference type="RefSeq" id="WP_092640712.1">
    <property type="nucleotide sequence ID" value="NZ_FNID01000020.1"/>
</dbReference>
<keyword evidence="5 7" id="KW-0687">Ribonucleoprotein</keyword>
<dbReference type="NCBIfam" id="TIGR00158">
    <property type="entry name" value="L9"/>
    <property type="match status" value="1"/>
</dbReference>
<dbReference type="InterPro" id="IPR020070">
    <property type="entry name" value="Ribosomal_bL9_N"/>
</dbReference>
<dbReference type="Proteomes" id="UP000199182">
    <property type="component" value="Unassembled WGS sequence"/>
</dbReference>
<dbReference type="GO" id="GO:0019843">
    <property type="term" value="F:rRNA binding"/>
    <property type="evidence" value="ECO:0007669"/>
    <property type="project" value="UniProtKB-UniRule"/>
</dbReference>
<feature type="domain" description="Ribosomal protein L9" evidence="8">
    <location>
        <begin position="13"/>
        <end position="40"/>
    </location>
</feature>
<evidence type="ECO:0000256" key="5">
    <source>
        <dbReference type="ARBA" id="ARBA00023274"/>
    </source>
</evidence>
<dbReference type="OrthoDB" id="9788336at2"/>
<evidence type="ECO:0000256" key="1">
    <source>
        <dbReference type="ARBA" id="ARBA00010605"/>
    </source>
</evidence>
<dbReference type="GO" id="GO:1990904">
    <property type="term" value="C:ribonucleoprotein complex"/>
    <property type="evidence" value="ECO:0007669"/>
    <property type="project" value="UniProtKB-KW"/>
</dbReference>
<dbReference type="InterPro" id="IPR020594">
    <property type="entry name" value="Ribosomal_bL9_bac/chp"/>
</dbReference>
<evidence type="ECO:0000256" key="3">
    <source>
        <dbReference type="ARBA" id="ARBA00022884"/>
    </source>
</evidence>
<evidence type="ECO:0000256" key="2">
    <source>
        <dbReference type="ARBA" id="ARBA00022730"/>
    </source>
</evidence>
<dbReference type="InterPro" id="IPR020069">
    <property type="entry name" value="Ribosomal_bL9_C"/>
</dbReference>
<dbReference type="PANTHER" id="PTHR21368">
    <property type="entry name" value="50S RIBOSOMAL PROTEIN L9"/>
    <property type="match status" value="1"/>
</dbReference>
<dbReference type="InterPro" id="IPR036935">
    <property type="entry name" value="Ribosomal_bL9_N_sf"/>
</dbReference>
<comment type="function">
    <text evidence="7">Binds to the 23S rRNA.</text>
</comment>
<dbReference type="SUPFAM" id="SSF55653">
    <property type="entry name" value="Ribosomal protein L9 C-domain"/>
    <property type="match status" value="1"/>
</dbReference>
<dbReference type="GO" id="GO:0005840">
    <property type="term" value="C:ribosome"/>
    <property type="evidence" value="ECO:0007669"/>
    <property type="project" value="UniProtKB-KW"/>
</dbReference>
<dbReference type="InterPro" id="IPR036791">
    <property type="entry name" value="Ribosomal_bL9_C_sf"/>
</dbReference>
<dbReference type="Gene3D" id="3.10.430.100">
    <property type="entry name" value="Ribosomal protein L9, C-terminal domain"/>
    <property type="match status" value="1"/>
</dbReference>
<dbReference type="HAMAP" id="MF_00503">
    <property type="entry name" value="Ribosomal_bL9"/>
    <property type="match status" value="1"/>
</dbReference>
<protein>
    <recommendedName>
        <fullName evidence="6 7">Large ribosomal subunit protein bL9</fullName>
    </recommendedName>
</protein>
<evidence type="ECO:0000256" key="7">
    <source>
        <dbReference type="HAMAP-Rule" id="MF_00503"/>
    </source>
</evidence>
<dbReference type="Pfam" id="PF03948">
    <property type="entry name" value="Ribosomal_L9_C"/>
    <property type="match status" value="1"/>
</dbReference>
<keyword evidence="10" id="KW-1185">Reference proteome</keyword>
<dbReference type="Gene3D" id="3.40.5.10">
    <property type="entry name" value="Ribosomal protein L9, N-terminal domain"/>
    <property type="match status" value="1"/>
</dbReference>
<evidence type="ECO:0000313" key="10">
    <source>
        <dbReference type="Proteomes" id="UP000199182"/>
    </source>
</evidence>
<dbReference type="InterPro" id="IPR009027">
    <property type="entry name" value="Ribosomal_bL9/RNase_H1_N"/>
</dbReference>
<dbReference type="EMBL" id="FNID01000020">
    <property type="protein sequence ID" value="SDN48016.1"/>
    <property type="molecule type" value="Genomic_DNA"/>
</dbReference>
<dbReference type="PROSITE" id="PS00651">
    <property type="entry name" value="RIBOSOMAL_L9"/>
    <property type="match status" value="1"/>
</dbReference>
<dbReference type="Pfam" id="PF01281">
    <property type="entry name" value="Ribosomal_L9_N"/>
    <property type="match status" value="1"/>
</dbReference>
<dbReference type="AlphaFoldDB" id="A0A1H0BQY2"/>